<dbReference type="AlphaFoldDB" id="A0A4C1Z8C7"/>
<accession>A0A4C1Z8C7</accession>
<dbReference type="Proteomes" id="UP000299102">
    <property type="component" value="Unassembled WGS sequence"/>
</dbReference>
<organism evidence="1 2">
    <name type="scientific">Eumeta variegata</name>
    <name type="common">Bagworm moth</name>
    <name type="synonym">Eumeta japonica</name>
    <dbReference type="NCBI Taxonomy" id="151549"/>
    <lineage>
        <taxon>Eukaryota</taxon>
        <taxon>Metazoa</taxon>
        <taxon>Ecdysozoa</taxon>
        <taxon>Arthropoda</taxon>
        <taxon>Hexapoda</taxon>
        <taxon>Insecta</taxon>
        <taxon>Pterygota</taxon>
        <taxon>Neoptera</taxon>
        <taxon>Endopterygota</taxon>
        <taxon>Lepidoptera</taxon>
        <taxon>Glossata</taxon>
        <taxon>Ditrysia</taxon>
        <taxon>Tineoidea</taxon>
        <taxon>Psychidae</taxon>
        <taxon>Oiketicinae</taxon>
        <taxon>Eumeta</taxon>
    </lineage>
</organism>
<keyword evidence="2" id="KW-1185">Reference proteome</keyword>
<evidence type="ECO:0000313" key="2">
    <source>
        <dbReference type="Proteomes" id="UP000299102"/>
    </source>
</evidence>
<name>A0A4C1Z8C7_EUMVA</name>
<sequence>MNESSGSPPPLPSIPSPSDNLFLLKRPVTHRCYQFNCRRAPSPRAGALPALRRHVLRVAVLPPQGISQYHLESDTRNAPREL</sequence>
<gene>
    <name evidence="1" type="ORF">EVAR_91056_1</name>
</gene>
<evidence type="ECO:0000313" key="1">
    <source>
        <dbReference type="EMBL" id="GBP83383.1"/>
    </source>
</evidence>
<comment type="caution">
    <text evidence="1">The sequence shown here is derived from an EMBL/GenBank/DDBJ whole genome shotgun (WGS) entry which is preliminary data.</text>
</comment>
<protein>
    <submittedName>
        <fullName evidence="1">Uncharacterized protein</fullName>
    </submittedName>
</protein>
<dbReference type="EMBL" id="BGZK01001618">
    <property type="protein sequence ID" value="GBP83383.1"/>
    <property type="molecule type" value="Genomic_DNA"/>
</dbReference>
<reference evidence="1 2" key="1">
    <citation type="journal article" date="2019" name="Commun. Biol.">
        <title>The bagworm genome reveals a unique fibroin gene that provides high tensile strength.</title>
        <authorList>
            <person name="Kono N."/>
            <person name="Nakamura H."/>
            <person name="Ohtoshi R."/>
            <person name="Tomita M."/>
            <person name="Numata K."/>
            <person name="Arakawa K."/>
        </authorList>
    </citation>
    <scope>NUCLEOTIDE SEQUENCE [LARGE SCALE GENOMIC DNA]</scope>
</reference>
<proteinExistence type="predicted"/>